<keyword evidence="2" id="KW-1185">Reference proteome</keyword>
<protein>
    <submittedName>
        <fullName evidence="1">Uncharacterized protein</fullName>
    </submittedName>
</protein>
<accession>A0A0C2NDU1</accession>
<evidence type="ECO:0000313" key="1">
    <source>
        <dbReference type="EMBL" id="KII72132.1"/>
    </source>
</evidence>
<name>A0A0C2NDU1_THEKT</name>
<dbReference type="AlphaFoldDB" id="A0A0C2NDU1"/>
<dbReference type="EMBL" id="JWZT01001384">
    <property type="protein sequence ID" value="KII72132.1"/>
    <property type="molecule type" value="Genomic_DNA"/>
</dbReference>
<evidence type="ECO:0000313" key="2">
    <source>
        <dbReference type="Proteomes" id="UP000031668"/>
    </source>
</evidence>
<gene>
    <name evidence="1" type="ORF">RF11_13030</name>
</gene>
<organism evidence="1 2">
    <name type="scientific">Thelohanellus kitauei</name>
    <name type="common">Myxosporean</name>
    <dbReference type="NCBI Taxonomy" id="669202"/>
    <lineage>
        <taxon>Eukaryota</taxon>
        <taxon>Metazoa</taxon>
        <taxon>Cnidaria</taxon>
        <taxon>Myxozoa</taxon>
        <taxon>Myxosporea</taxon>
        <taxon>Bivalvulida</taxon>
        <taxon>Platysporina</taxon>
        <taxon>Myxobolidae</taxon>
        <taxon>Thelohanellus</taxon>
    </lineage>
</organism>
<sequence>MKGKSLCFADHENIILSSRRSVMNMEKLMIQDGSNDCEIILQDSESGWCMSCVFPDPDTLLAFKTSIQFAICELDMWRGKIIMPMDTIDYDKLIKSNMEDRSNALENLEDFVSFFGF</sequence>
<comment type="caution">
    <text evidence="1">The sequence shown here is derived from an EMBL/GenBank/DDBJ whole genome shotgun (WGS) entry which is preliminary data.</text>
</comment>
<proteinExistence type="predicted"/>
<reference evidence="1 2" key="1">
    <citation type="journal article" date="2014" name="Genome Biol. Evol.">
        <title>The genome of the myxosporean Thelohanellus kitauei shows adaptations to nutrient acquisition within its fish host.</title>
        <authorList>
            <person name="Yang Y."/>
            <person name="Xiong J."/>
            <person name="Zhou Z."/>
            <person name="Huo F."/>
            <person name="Miao W."/>
            <person name="Ran C."/>
            <person name="Liu Y."/>
            <person name="Zhang J."/>
            <person name="Feng J."/>
            <person name="Wang M."/>
            <person name="Wang M."/>
            <person name="Wang L."/>
            <person name="Yao B."/>
        </authorList>
    </citation>
    <scope>NUCLEOTIDE SEQUENCE [LARGE SCALE GENOMIC DNA]</scope>
    <source>
        <strain evidence="1">Wuqing</strain>
    </source>
</reference>
<dbReference type="Proteomes" id="UP000031668">
    <property type="component" value="Unassembled WGS sequence"/>
</dbReference>